<dbReference type="Pfam" id="PF03099">
    <property type="entry name" value="BPL_LplA_LipB"/>
    <property type="match status" value="1"/>
</dbReference>
<dbReference type="GO" id="GO:0003677">
    <property type="term" value="F:DNA binding"/>
    <property type="evidence" value="ECO:0007669"/>
    <property type="project" value="UniProtKB-UniRule"/>
</dbReference>
<dbReference type="SUPFAM" id="SSF46785">
    <property type="entry name" value="Winged helix' DNA-binding domain"/>
    <property type="match status" value="1"/>
</dbReference>
<dbReference type="Proteomes" id="UP000095439">
    <property type="component" value="Unassembled WGS sequence"/>
</dbReference>
<dbReference type="InterPro" id="IPR004408">
    <property type="entry name" value="Biotin_CoA_COase_ligase"/>
</dbReference>
<dbReference type="InterPro" id="IPR036390">
    <property type="entry name" value="WH_DNA-bd_sf"/>
</dbReference>
<evidence type="ECO:0000256" key="3">
    <source>
        <dbReference type="ARBA" id="ARBA00022840"/>
    </source>
</evidence>
<evidence type="ECO:0000256" key="2">
    <source>
        <dbReference type="ARBA" id="ARBA00022741"/>
    </source>
</evidence>
<comment type="similarity">
    <text evidence="5">Belongs to the biotin--protein ligase family.</text>
</comment>
<comment type="catalytic activity">
    <reaction evidence="5">
        <text>biotin + L-lysyl-[protein] + ATP = N(6)-biotinyl-L-lysyl-[protein] + AMP + diphosphate + H(+)</text>
        <dbReference type="Rhea" id="RHEA:11756"/>
        <dbReference type="Rhea" id="RHEA-COMP:9752"/>
        <dbReference type="Rhea" id="RHEA-COMP:10505"/>
        <dbReference type="ChEBI" id="CHEBI:15378"/>
        <dbReference type="ChEBI" id="CHEBI:29969"/>
        <dbReference type="ChEBI" id="CHEBI:30616"/>
        <dbReference type="ChEBI" id="CHEBI:33019"/>
        <dbReference type="ChEBI" id="CHEBI:57586"/>
        <dbReference type="ChEBI" id="CHEBI:83144"/>
        <dbReference type="ChEBI" id="CHEBI:456215"/>
        <dbReference type="EC" id="6.3.4.15"/>
    </reaction>
</comment>
<dbReference type="Gene3D" id="2.30.30.100">
    <property type="match status" value="1"/>
</dbReference>
<dbReference type="InterPro" id="IPR003142">
    <property type="entry name" value="BPL_C"/>
</dbReference>
<dbReference type="PROSITE" id="PS51733">
    <property type="entry name" value="BPL_LPL_CATALYTIC"/>
    <property type="match status" value="1"/>
</dbReference>
<dbReference type="PANTHER" id="PTHR12835:SF5">
    <property type="entry name" value="BIOTIN--PROTEIN LIGASE"/>
    <property type="match status" value="1"/>
</dbReference>
<organism evidence="7 9">
    <name type="scientific">Dorea longicatena</name>
    <dbReference type="NCBI Taxonomy" id="88431"/>
    <lineage>
        <taxon>Bacteria</taxon>
        <taxon>Bacillati</taxon>
        <taxon>Bacillota</taxon>
        <taxon>Clostridia</taxon>
        <taxon>Lachnospirales</taxon>
        <taxon>Lachnospiraceae</taxon>
        <taxon>Dorea</taxon>
    </lineage>
</organism>
<dbReference type="RefSeq" id="WP_055182550.1">
    <property type="nucleotide sequence ID" value="NZ_CABIWY010000024.1"/>
</dbReference>
<evidence type="ECO:0000256" key="5">
    <source>
        <dbReference type="HAMAP-Rule" id="MF_00978"/>
    </source>
</evidence>
<accession>A0A174EBD6</accession>
<dbReference type="InterPro" id="IPR036388">
    <property type="entry name" value="WH-like_DNA-bd_sf"/>
</dbReference>
<feature type="domain" description="BPL/LPL catalytic" evidence="6">
    <location>
        <begin position="76"/>
        <end position="255"/>
    </location>
</feature>
<dbReference type="GO" id="GO:0016740">
    <property type="term" value="F:transferase activity"/>
    <property type="evidence" value="ECO:0007669"/>
    <property type="project" value="UniProtKB-ARBA"/>
</dbReference>
<dbReference type="Pfam" id="PF02237">
    <property type="entry name" value="BPL_C"/>
    <property type="match status" value="1"/>
</dbReference>
<dbReference type="HAMAP" id="MF_00978">
    <property type="entry name" value="Bifunct_BirA"/>
    <property type="match status" value="1"/>
</dbReference>
<dbReference type="InterPro" id="IPR045864">
    <property type="entry name" value="aa-tRNA-synth_II/BPL/LPL"/>
</dbReference>
<dbReference type="InterPro" id="IPR004143">
    <property type="entry name" value="BPL_LPL_catalytic"/>
</dbReference>
<dbReference type="GO" id="GO:0005524">
    <property type="term" value="F:ATP binding"/>
    <property type="evidence" value="ECO:0007669"/>
    <property type="project" value="UniProtKB-UniRule"/>
</dbReference>
<evidence type="ECO:0000313" key="9">
    <source>
        <dbReference type="Proteomes" id="UP000095439"/>
    </source>
</evidence>
<feature type="binding site" evidence="5">
    <location>
        <position position="184"/>
    </location>
    <ligand>
        <name>biotin</name>
        <dbReference type="ChEBI" id="CHEBI:57586"/>
    </ligand>
</feature>
<comment type="function">
    <text evidence="5">Acts both as a biotin--[acetyl-CoA-carboxylase] ligase and a repressor.</text>
</comment>
<dbReference type="InterPro" id="IPR013196">
    <property type="entry name" value="HTH_11"/>
</dbReference>
<feature type="binding site" evidence="5">
    <location>
        <position position="113"/>
    </location>
    <ligand>
        <name>biotin</name>
        <dbReference type="ChEBI" id="CHEBI:57586"/>
    </ligand>
</feature>
<name>A0A174EBD6_9FIRM</name>
<dbReference type="NCBIfam" id="TIGR00121">
    <property type="entry name" value="birA_ligase"/>
    <property type="match status" value="1"/>
</dbReference>
<keyword evidence="2 5" id="KW-0547">Nucleotide-binding</keyword>
<dbReference type="CDD" id="cd16442">
    <property type="entry name" value="BPL"/>
    <property type="match status" value="1"/>
</dbReference>
<reference evidence="8 10" key="2">
    <citation type="journal article" date="2019" name="Nat. Med.">
        <title>A library of human gut bacterial isolates paired with longitudinal multiomics data enables mechanistic microbiome research.</title>
        <authorList>
            <person name="Poyet M."/>
            <person name="Groussin M."/>
            <person name="Gibbons S.M."/>
            <person name="Avila-Pacheco J."/>
            <person name="Jiang X."/>
            <person name="Kearney S.M."/>
            <person name="Perrotta A.R."/>
            <person name="Berdy B."/>
            <person name="Zhao S."/>
            <person name="Lieberman T.D."/>
            <person name="Swanson P.K."/>
            <person name="Smith M."/>
            <person name="Roesemann S."/>
            <person name="Alexander J.E."/>
            <person name="Rich S.A."/>
            <person name="Livny J."/>
            <person name="Vlamakis H."/>
            <person name="Clish C."/>
            <person name="Bullock K."/>
            <person name="Deik A."/>
            <person name="Scott J."/>
            <person name="Pierce K.A."/>
            <person name="Xavier R.J."/>
            <person name="Alm E.J."/>
        </authorList>
    </citation>
    <scope>NUCLEOTIDE SEQUENCE [LARGE SCALE GENOMIC DNA]</scope>
    <source>
        <strain evidence="8 10">BIOML-A6</strain>
    </source>
</reference>
<evidence type="ECO:0000313" key="10">
    <source>
        <dbReference type="Proteomes" id="UP000472916"/>
    </source>
</evidence>
<feature type="binding site" evidence="5">
    <location>
        <begin position="89"/>
        <end position="91"/>
    </location>
    <ligand>
        <name>biotin</name>
        <dbReference type="ChEBI" id="CHEBI:57586"/>
    </ligand>
</feature>
<gene>
    <name evidence="5 7" type="primary">birA</name>
    <name evidence="7" type="ORF">ERS852423_02933</name>
    <name evidence="8" type="ORF">GT528_12090</name>
</gene>
<keyword evidence="5" id="KW-0678">Repressor</keyword>
<keyword evidence="4 5" id="KW-0092">Biotin</keyword>
<dbReference type="Proteomes" id="UP000472916">
    <property type="component" value="Unassembled WGS sequence"/>
</dbReference>
<dbReference type="GO" id="GO:0006355">
    <property type="term" value="P:regulation of DNA-templated transcription"/>
    <property type="evidence" value="ECO:0007669"/>
    <property type="project" value="UniProtKB-UniRule"/>
</dbReference>
<proteinExistence type="inferred from homology"/>
<evidence type="ECO:0000259" key="6">
    <source>
        <dbReference type="PROSITE" id="PS51733"/>
    </source>
</evidence>
<sequence length="326" mass="36246">MKSEILRLLKESDTYISGQQLCEQFQVSRTAIWKVIDQLKKEGYEIEAVRNKGYRLIDSPDVMSKAEIESLVDTKWAGKNVVYYDEIDSTNNRAKEAGDNGAAHGTLFVADMQVAGKGRRGRVWKSPSGSSIYMTILLYPDIPPVKAPQLTLLMAIAVAEGIQEVTGLETKIKWPNDIVVNGRKICGILTEMSTEIDYINHVVIGVGINVNQDTFPDDIKATASSLKLELGKSVKRSELIAAVMKSFEKCYEIFIETEDLSGLQELYNSMLVNRDQEVKVLEPGNEYKAHAIGINQTGELIVRTPDGKEKEIYAGEVSVRGVYGYV</sequence>
<dbReference type="AlphaFoldDB" id="A0A174EBD6"/>
<dbReference type="Gene3D" id="1.10.10.10">
    <property type="entry name" value="Winged helix-like DNA-binding domain superfamily/Winged helix DNA-binding domain"/>
    <property type="match status" value="1"/>
</dbReference>
<dbReference type="EC" id="6.3.4.15" evidence="5"/>
<keyword evidence="1 5" id="KW-0436">Ligase</keyword>
<keyword evidence="5" id="KW-0804">Transcription</keyword>
<evidence type="ECO:0000256" key="1">
    <source>
        <dbReference type="ARBA" id="ARBA00022598"/>
    </source>
</evidence>
<feature type="DNA-binding region" description="H-T-H motif" evidence="5">
    <location>
        <begin position="18"/>
        <end position="37"/>
    </location>
</feature>
<dbReference type="SUPFAM" id="SSF55681">
    <property type="entry name" value="Class II aaRS and biotin synthetases"/>
    <property type="match status" value="1"/>
</dbReference>
<evidence type="ECO:0000313" key="7">
    <source>
        <dbReference type="EMBL" id="CUO33605.1"/>
    </source>
</evidence>
<evidence type="ECO:0000313" key="8">
    <source>
        <dbReference type="EMBL" id="MZK42405.1"/>
    </source>
</evidence>
<dbReference type="EMBL" id="WWSC01000015">
    <property type="protein sequence ID" value="MZK42405.1"/>
    <property type="molecule type" value="Genomic_DNA"/>
</dbReference>
<keyword evidence="5" id="KW-0238">DNA-binding</keyword>
<comment type="caution">
    <text evidence="5">Lacks conserved residue(s) required for the propagation of feature annotation.</text>
</comment>
<dbReference type="GO" id="GO:0009249">
    <property type="term" value="P:protein lipoylation"/>
    <property type="evidence" value="ECO:0007669"/>
    <property type="project" value="UniProtKB-ARBA"/>
</dbReference>
<dbReference type="InterPro" id="IPR030855">
    <property type="entry name" value="Bifunct_BirA"/>
</dbReference>
<keyword evidence="5" id="KW-0805">Transcription regulation</keyword>
<protein>
    <recommendedName>
        <fullName evidence="5">Bifunctional ligase/repressor BirA</fullName>
    </recommendedName>
    <alternativeName>
        <fullName evidence="5">Biotin--[acetyl-CoA-carboxylase] ligase</fullName>
        <ecNumber evidence="5">6.3.4.15</ecNumber>
    </alternativeName>
    <alternativeName>
        <fullName evidence="5">Biotin--protein ligase</fullName>
    </alternativeName>
    <alternativeName>
        <fullName evidence="5">Biotin-[acetyl-CoA carboxylase] synthetase</fullName>
    </alternativeName>
</protein>
<keyword evidence="3 5" id="KW-0067">ATP-binding</keyword>
<evidence type="ECO:0000256" key="4">
    <source>
        <dbReference type="ARBA" id="ARBA00023267"/>
    </source>
</evidence>
<dbReference type="Pfam" id="PF08279">
    <property type="entry name" value="HTH_11"/>
    <property type="match status" value="1"/>
</dbReference>
<dbReference type="Gene3D" id="3.30.930.10">
    <property type="entry name" value="Bira Bifunctional Protein, Domain 2"/>
    <property type="match status" value="1"/>
</dbReference>
<dbReference type="PANTHER" id="PTHR12835">
    <property type="entry name" value="BIOTIN PROTEIN LIGASE"/>
    <property type="match status" value="1"/>
</dbReference>
<dbReference type="EMBL" id="CYYY01000024">
    <property type="protein sequence ID" value="CUO33605.1"/>
    <property type="molecule type" value="Genomic_DNA"/>
</dbReference>
<dbReference type="GO" id="GO:0004077">
    <property type="term" value="F:biotin--[biotin carboxyl-carrier protein] ligase activity"/>
    <property type="evidence" value="ECO:0007669"/>
    <property type="project" value="UniProtKB-UniRule"/>
</dbReference>
<dbReference type="SUPFAM" id="SSF50037">
    <property type="entry name" value="C-terminal domain of transcriptional repressors"/>
    <property type="match status" value="1"/>
</dbReference>
<reference evidence="7 9" key="1">
    <citation type="submission" date="2015-09" db="EMBL/GenBank/DDBJ databases">
        <authorList>
            <consortium name="Pathogen Informatics"/>
        </authorList>
    </citation>
    <scope>NUCLEOTIDE SEQUENCE [LARGE SCALE GENOMIC DNA]</scope>
    <source>
        <strain evidence="7 9">2789STDY5608866</strain>
    </source>
</reference>
<dbReference type="InterPro" id="IPR008988">
    <property type="entry name" value="Transcriptional_repressor_C"/>
</dbReference>
<dbReference type="GO" id="GO:0005737">
    <property type="term" value="C:cytoplasm"/>
    <property type="evidence" value="ECO:0007669"/>
    <property type="project" value="TreeGrafter"/>
</dbReference>